<dbReference type="GO" id="GO:0016020">
    <property type="term" value="C:membrane"/>
    <property type="evidence" value="ECO:0007669"/>
    <property type="project" value="InterPro"/>
</dbReference>
<dbReference type="SUPFAM" id="SSF63712">
    <property type="entry name" value="Nicotinic receptor ligand binding domain-like"/>
    <property type="match status" value="1"/>
</dbReference>
<evidence type="ECO:0000313" key="2">
    <source>
        <dbReference type="EMBL" id="CAF4428192.1"/>
    </source>
</evidence>
<accession>A0A820R0N7</accession>
<feature type="non-terminal residue" evidence="2">
    <location>
        <position position="1"/>
    </location>
</feature>
<dbReference type="InterPro" id="IPR006202">
    <property type="entry name" value="Neur_chan_lig-bd"/>
</dbReference>
<sequence length="70" mass="8354">SCSNFLRRFPLDIQTCPFILSSYAYGTEDVIYDWKLDENNGVELVPLKLSQFDLFHYKISKRIIQFNDRM</sequence>
<evidence type="ECO:0000259" key="1">
    <source>
        <dbReference type="Pfam" id="PF02931"/>
    </source>
</evidence>
<dbReference type="AlphaFoldDB" id="A0A820R0N7"/>
<name>A0A820R0N7_9BILA</name>
<evidence type="ECO:0000313" key="3">
    <source>
        <dbReference type="Proteomes" id="UP000663868"/>
    </source>
</evidence>
<comment type="caution">
    <text evidence="2">The sequence shown here is derived from an EMBL/GenBank/DDBJ whole genome shotgun (WGS) entry which is preliminary data.</text>
</comment>
<dbReference type="EMBL" id="CAJOBB010028187">
    <property type="protein sequence ID" value="CAF4428192.1"/>
    <property type="molecule type" value="Genomic_DNA"/>
</dbReference>
<dbReference type="Proteomes" id="UP000663868">
    <property type="component" value="Unassembled WGS sequence"/>
</dbReference>
<organism evidence="2 3">
    <name type="scientific">Adineta steineri</name>
    <dbReference type="NCBI Taxonomy" id="433720"/>
    <lineage>
        <taxon>Eukaryota</taxon>
        <taxon>Metazoa</taxon>
        <taxon>Spiralia</taxon>
        <taxon>Gnathifera</taxon>
        <taxon>Rotifera</taxon>
        <taxon>Eurotatoria</taxon>
        <taxon>Bdelloidea</taxon>
        <taxon>Adinetida</taxon>
        <taxon>Adinetidae</taxon>
        <taxon>Adineta</taxon>
    </lineage>
</organism>
<protein>
    <recommendedName>
        <fullName evidence="1">Neurotransmitter-gated ion-channel ligand-binding domain-containing protein</fullName>
    </recommendedName>
</protein>
<dbReference type="GO" id="GO:0005230">
    <property type="term" value="F:extracellular ligand-gated monoatomic ion channel activity"/>
    <property type="evidence" value="ECO:0007669"/>
    <property type="project" value="InterPro"/>
</dbReference>
<dbReference type="Gene3D" id="2.70.170.10">
    <property type="entry name" value="Neurotransmitter-gated ion-channel ligand-binding domain"/>
    <property type="match status" value="1"/>
</dbReference>
<gene>
    <name evidence="2" type="ORF">KXQ929_LOCUS52621</name>
</gene>
<reference evidence="2" key="1">
    <citation type="submission" date="2021-02" db="EMBL/GenBank/DDBJ databases">
        <authorList>
            <person name="Nowell W R."/>
        </authorList>
    </citation>
    <scope>NUCLEOTIDE SEQUENCE</scope>
</reference>
<feature type="domain" description="Neurotransmitter-gated ion-channel ligand-binding" evidence="1">
    <location>
        <begin position="1"/>
        <end position="55"/>
    </location>
</feature>
<dbReference type="Pfam" id="PF02931">
    <property type="entry name" value="Neur_chan_LBD"/>
    <property type="match status" value="1"/>
</dbReference>
<dbReference type="InterPro" id="IPR036734">
    <property type="entry name" value="Neur_chan_lig-bd_sf"/>
</dbReference>
<proteinExistence type="predicted"/>